<dbReference type="Gene3D" id="2.40.128.680">
    <property type="match status" value="1"/>
</dbReference>
<dbReference type="PANTHER" id="PTHR47204:SF1">
    <property type="entry name" value="RIBONUCLEASE H2 SUBUNIT C"/>
    <property type="match status" value="1"/>
</dbReference>
<evidence type="ECO:0000313" key="1">
    <source>
        <dbReference type="EnsemblMetazoa" id="GPAI006319-PA"/>
    </source>
</evidence>
<dbReference type="GO" id="GO:0032299">
    <property type="term" value="C:ribonuclease H2 complex"/>
    <property type="evidence" value="ECO:0007669"/>
    <property type="project" value="InterPro"/>
</dbReference>
<dbReference type="AlphaFoldDB" id="A0A1A9Z7N7"/>
<organism evidence="1 2">
    <name type="scientific">Glossina pallidipes</name>
    <name type="common">Tsetse fly</name>
    <dbReference type="NCBI Taxonomy" id="7398"/>
    <lineage>
        <taxon>Eukaryota</taxon>
        <taxon>Metazoa</taxon>
        <taxon>Ecdysozoa</taxon>
        <taxon>Arthropoda</taxon>
        <taxon>Hexapoda</taxon>
        <taxon>Insecta</taxon>
        <taxon>Pterygota</taxon>
        <taxon>Neoptera</taxon>
        <taxon>Endopterygota</taxon>
        <taxon>Diptera</taxon>
        <taxon>Brachycera</taxon>
        <taxon>Muscomorpha</taxon>
        <taxon>Hippoboscoidea</taxon>
        <taxon>Glossinidae</taxon>
        <taxon>Glossina</taxon>
    </lineage>
</organism>
<dbReference type="InterPro" id="IPR013924">
    <property type="entry name" value="RNase_H2_suC"/>
</dbReference>
<keyword evidence="2" id="KW-1185">Reference proteome</keyword>
<accession>A0A1A9Z7N7</accession>
<dbReference type="EnsemblMetazoa" id="GPAI006319-RA">
    <property type="protein sequence ID" value="GPAI006319-PA"/>
    <property type="gene ID" value="GPAI006319"/>
</dbReference>
<dbReference type="VEuPathDB" id="VectorBase:GPAI006319"/>
<dbReference type="STRING" id="7398.A0A1A9Z7N7"/>
<dbReference type="PANTHER" id="PTHR47204">
    <property type="entry name" value="OS02G0168900 PROTEIN"/>
    <property type="match status" value="1"/>
</dbReference>
<dbReference type="Proteomes" id="UP000092445">
    <property type="component" value="Unassembled WGS sequence"/>
</dbReference>
<sequence>MHALIELQMPAGTNVFEAGLRLHFLPAKIFADEAAEVKKYFEINSARQNDFLENSLRGYSLLGESIQVPSGFKSVVLQDSRGDHRKLKVKGCFQDFTYWNYDRSPGQADVYKQALEALHISEALSYPIDEKEIASIISNKGKDERTS</sequence>
<name>A0A1A9Z7N7_GLOPL</name>
<reference evidence="1" key="2">
    <citation type="submission" date="2020-05" db="UniProtKB">
        <authorList>
            <consortium name="EnsemblMetazoa"/>
        </authorList>
    </citation>
    <scope>IDENTIFICATION</scope>
    <source>
        <strain evidence="1">IAEA</strain>
    </source>
</reference>
<dbReference type="CDD" id="cd09271">
    <property type="entry name" value="RNase_H2-C"/>
    <property type="match status" value="1"/>
</dbReference>
<reference evidence="2" key="1">
    <citation type="submission" date="2014-03" db="EMBL/GenBank/DDBJ databases">
        <authorList>
            <person name="Aksoy S."/>
            <person name="Warren W."/>
            <person name="Wilson R.K."/>
        </authorList>
    </citation>
    <scope>NUCLEOTIDE SEQUENCE [LARGE SCALE GENOMIC DNA]</scope>
    <source>
        <strain evidence="2">IAEA</strain>
    </source>
</reference>
<proteinExistence type="predicted"/>
<dbReference type="Pfam" id="PF08615">
    <property type="entry name" value="RNase_H2_suC"/>
    <property type="match status" value="1"/>
</dbReference>
<dbReference type="GO" id="GO:0006401">
    <property type="term" value="P:RNA catabolic process"/>
    <property type="evidence" value="ECO:0007669"/>
    <property type="project" value="InterPro"/>
</dbReference>
<protein>
    <submittedName>
        <fullName evidence="1">Uncharacterized protein</fullName>
    </submittedName>
</protein>
<evidence type="ECO:0000313" key="2">
    <source>
        <dbReference type="Proteomes" id="UP000092445"/>
    </source>
</evidence>